<dbReference type="Gene3D" id="3.40.50.360">
    <property type="match status" value="1"/>
</dbReference>
<reference evidence="2" key="1">
    <citation type="submission" date="2022-09" db="EMBL/GenBank/DDBJ databases">
        <title>Diverse halophilic archaea isolated from saline environments.</title>
        <authorList>
            <person name="Cui H.-L."/>
        </authorList>
    </citation>
    <scope>NUCLEOTIDE SEQUENCE</scope>
    <source>
        <strain evidence="2">ZS-35-S2</strain>
    </source>
</reference>
<dbReference type="InterPro" id="IPR001226">
    <property type="entry name" value="Flavodoxin_CS"/>
</dbReference>
<evidence type="ECO:0000259" key="1">
    <source>
        <dbReference type="PROSITE" id="PS50902"/>
    </source>
</evidence>
<gene>
    <name evidence="2" type="ORF">N0B31_10040</name>
</gene>
<accession>A0A9E7R646</accession>
<protein>
    <submittedName>
        <fullName evidence="2">Protoporphyrinogen oxidase</fullName>
    </submittedName>
</protein>
<dbReference type="PANTHER" id="PTHR38030:SF2">
    <property type="entry name" value="PROTOPORPHYRINOGEN IX DEHYDROGENASE [QUINONE]"/>
    <property type="match status" value="1"/>
</dbReference>
<evidence type="ECO:0000313" key="2">
    <source>
        <dbReference type="EMBL" id="UWM56615.1"/>
    </source>
</evidence>
<dbReference type="InterPro" id="IPR029039">
    <property type="entry name" value="Flavoprotein-like_sf"/>
</dbReference>
<sequence>MVSFLLVYATGEGQTTKVATRIADALAERGHETTTVELGGGGGADVDVEAHDAVLVGASIHMGKHQKAVRRFVESHREALAGRPTAFFQVSLSSATDEGAAEAAEYAEELFERTDWHPDRIGLFGGALRFSEYGLLTRFMMKRIVKENMPDVDTGTDTEFTDWADVDAFANDVAAFVEGRLGVVPPRAD</sequence>
<dbReference type="PANTHER" id="PTHR38030">
    <property type="entry name" value="PROTOPORPHYRINOGEN IX DEHYDROGENASE [MENAQUINONE]"/>
    <property type="match status" value="1"/>
</dbReference>
<dbReference type="EMBL" id="CP104003">
    <property type="protein sequence ID" value="UWM56615.1"/>
    <property type="molecule type" value="Genomic_DNA"/>
</dbReference>
<dbReference type="SUPFAM" id="SSF52218">
    <property type="entry name" value="Flavoproteins"/>
    <property type="match status" value="1"/>
</dbReference>
<organism evidence="2 3">
    <name type="scientific">Salinirubellus salinus</name>
    <dbReference type="NCBI Taxonomy" id="1364945"/>
    <lineage>
        <taxon>Archaea</taxon>
        <taxon>Methanobacteriati</taxon>
        <taxon>Methanobacteriota</taxon>
        <taxon>Stenosarchaea group</taxon>
        <taxon>Halobacteria</taxon>
        <taxon>Halobacteriales</taxon>
        <taxon>Natronomonadaceae</taxon>
        <taxon>Salinirubellus</taxon>
    </lineage>
</organism>
<keyword evidence="3" id="KW-1185">Reference proteome</keyword>
<dbReference type="InterPro" id="IPR008254">
    <property type="entry name" value="Flavodoxin/NO_synth"/>
</dbReference>
<dbReference type="GO" id="GO:0010181">
    <property type="term" value="F:FMN binding"/>
    <property type="evidence" value="ECO:0007669"/>
    <property type="project" value="InterPro"/>
</dbReference>
<dbReference type="PROSITE" id="PS00201">
    <property type="entry name" value="FLAVODOXIN"/>
    <property type="match status" value="1"/>
</dbReference>
<dbReference type="Pfam" id="PF12724">
    <property type="entry name" value="Flavodoxin_5"/>
    <property type="match status" value="1"/>
</dbReference>
<dbReference type="RefSeq" id="WP_260643729.1">
    <property type="nucleotide sequence ID" value="NZ_CP104003.1"/>
</dbReference>
<feature type="domain" description="Flavodoxin-like" evidence="1">
    <location>
        <begin position="4"/>
        <end position="168"/>
    </location>
</feature>
<dbReference type="GO" id="GO:0009055">
    <property type="term" value="F:electron transfer activity"/>
    <property type="evidence" value="ECO:0007669"/>
    <property type="project" value="InterPro"/>
</dbReference>
<evidence type="ECO:0000313" key="3">
    <source>
        <dbReference type="Proteomes" id="UP001057580"/>
    </source>
</evidence>
<dbReference type="GeneID" id="74942764"/>
<dbReference type="GO" id="GO:0006783">
    <property type="term" value="P:heme biosynthetic process"/>
    <property type="evidence" value="ECO:0007669"/>
    <property type="project" value="TreeGrafter"/>
</dbReference>
<dbReference type="InterPro" id="IPR052200">
    <property type="entry name" value="Protoporphyrinogen_IX_DH"/>
</dbReference>
<dbReference type="AlphaFoldDB" id="A0A9E7R646"/>
<dbReference type="PROSITE" id="PS50902">
    <property type="entry name" value="FLAVODOXIN_LIKE"/>
    <property type="match status" value="1"/>
</dbReference>
<dbReference type="InterPro" id="IPR026816">
    <property type="entry name" value="Flavodoxin_dom"/>
</dbReference>
<dbReference type="KEGG" id="ssai:N0B31_10040"/>
<dbReference type="GO" id="GO:0070819">
    <property type="term" value="F:menaquinone-dependent protoporphyrinogen oxidase activity"/>
    <property type="evidence" value="ECO:0007669"/>
    <property type="project" value="TreeGrafter"/>
</dbReference>
<dbReference type="Proteomes" id="UP001057580">
    <property type="component" value="Chromosome"/>
</dbReference>
<proteinExistence type="predicted"/>
<name>A0A9E7R646_9EURY</name>